<dbReference type="GO" id="GO:0005783">
    <property type="term" value="C:endoplasmic reticulum"/>
    <property type="evidence" value="ECO:0007669"/>
    <property type="project" value="TreeGrafter"/>
</dbReference>
<sequence length="199" mass="23149">MGADGLVMKKNETLPYLRTFKVKPYTAYAHRLVLYICQWVKCAYMEVLLNCCIVTDFCAPFPEHGECKEGKLECLQGYRKHGKLCVEDGDINETTRKLVHCENLCNLLPKDEIRNDLYEDKLEESVDMDIAHHAYTKERAMETIGKILKKRTNPNGYFSLTLSSLRQGVEVSDFLAKQYQTFLCYIRQWIWEHALVLVP</sequence>
<dbReference type="InterPro" id="IPR044780">
    <property type="entry name" value="Heh2/Src1"/>
</dbReference>
<dbReference type="GO" id="GO:0005637">
    <property type="term" value="C:nuclear inner membrane"/>
    <property type="evidence" value="ECO:0007669"/>
    <property type="project" value="InterPro"/>
</dbReference>
<protein>
    <submittedName>
        <fullName evidence="1">Uncharacterized protein</fullName>
    </submittedName>
</protein>
<dbReference type="AlphaFoldDB" id="A0AAN8VH86"/>
<proteinExistence type="predicted"/>
<dbReference type="EMBL" id="JBAMMX010000008">
    <property type="protein sequence ID" value="KAK6935033.1"/>
    <property type="molecule type" value="Genomic_DNA"/>
</dbReference>
<evidence type="ECO:0000313" key="2">
    <source>
        <dbReference type="Proteomes" id="UP001370490"/>
    </source>
</evidence>
<keyword evidence="2" id="KW-1185">Reference proteome</keyword>
<dbReference type="PANTHER" id="PTHR47808:SF2">
    <property type="entry name" value="LEM DOMAIN-CONTAINING PROTEIN 2"/>
    <property type="match status" value="1"/>
</dbReference>
<gene>
    <name evidence="1" type="ORF">RJ641_035188</name>
</gene>
<dbReference type="GO" id="GO:0003682">
    <property type="term" value="F:chromatin binding"/>
    <property type="evidence" value="ECO:0007669"/>
    <property type="project" value="InterPro"/>
</dbReference>
<dbReference type="Proteomes" id="UP001370490">
    <property type="component" value="Unassembled WGS sequence"/>
</dbReference>
<accession>A0AAN8VH86</accession>
<name>A0AAN8VH86_9MAGN</name>
<reference evidence="1 2" key="1">
    <citation type="submission" date="2023-12" db="EMBL/GenBank/DDBJ databases">
        <title>A high-quality genome assembly for Dillenia turbinata (Dilleniales).</title>
        <authorList>
            <person name="Chanderbali A."/>
        </authorList>
    </citation>
    <scope>NUCLEOTIDE SEQUENCE [LARGE SCALE GENOMIC DNA]</scope>
    <source>
        <strain evidence="1">LSX21</strain>
        <tissue evidence="1">Leaf</tissue>
    </source>
</reference>
<evidence type="ECO:0000313" key="1">
    <source>
        <dbReference type="EMBL" id="KAK6935033.1"/>
    </source>
</evidence>
<comment type="caution">
    <text evidence="1">The sequence shown here is derived from an EMBL/GenBank/DDBJ whole genome shotgun (WGS) entry which is preliminary data.</text>
</comment>
<organism evidence="1 2">
    <name type="scientific">Dillenia turbinata</name>
    <dbReference type="NCBI Taxonomy" id="194707"/>
    <lineage>
        <taxon>Eukaryota</taxon>
        <taxon>Viridiplantae</taxon>
        <taxon>Streptophyta</taxon>
        <taxon>Embryophyta</taxon>
        <taxon>Tracheophyta</taxon>
        <taxon>Spermatophyta</taxon>
        <taxon>Magnoliopsida</taxon>
        <taxon>eudicotyledons</taxon>
        <taxon>Gunneridae</taxon>
        <taxon>Pentapetalae</taxon>
        <taxon>Dilleniales</taxon>
        <taxon>Dilleniaceae</taxon>
        <taxon>Dillenia</taxon>
    </lineage>
</organism>
<dbReference type="PANTHER" id="PTHR47808">
    <property type="entry name" value="INNER NUCLEAR MEMBRANE PROTEIN HEH2-RELATED"/>
    <property type="match status" value="1"/>
</dbReference>
<dbReference type="GO" id="GO:0034399">
    <property type="term" value="C:nuclear periphery"/>
    <property type="evidence" value="ECO:0007669"/>
    <property type="project" value="TreeGrafter"/>
</dbReference>
<dbReference type="GO" id="GO:0071763">
    <property type="term" value="P:nuclear membrane organization"/>
    <property type="evidence" value="ECO:0007669"/>
    <property type="project" value="TreeGrafter"/>
</dbReference>